<dbReference type="PANTHER" id="PTHR30521:SF4">
    <property type="entry name" value="DEFERROCHELATASE"/>
    <property type="match status" value="1"/>
</dbReference>
<evidence type="ECO:0000313" key="13">
    <source>
        <dbReference type="Proteomes" id="UP001219037"/>
    </source>
</evidence>
<name>A0ABY8H3M0_9MICC</name>
<feature type="compositionally biased region" description="Pro residues" evidence="9">
    <location>
        <begin position="1"/>
        <end position="10"/>
    </location>
</feature>
<feature type="domain" description="Dyp-type peroxidase C-terminal" evidence="11">
    <location>
        <begin position="235"/>
        <end position="421"/>
    </location>
</feature>
<dbReference type="Pfam" id="PF20628">
    <property type="entry name" value="Dyp_perox_C"/>
    <property type="match status" value="1"/>
</dbReference>
<dbReference type="PROSITE" id="PS51318">
    <property type="entry name" value="TAT"/>
    <property type="match status" value="1"/>
</dbReference>
<feature type="domain" description="Dyp-type peroxidase N-terminal" evidence="10">
    <location>
        <begin position="81"/>
        <end position="223"/>
    </location>
</feature>
<evidence type="ECO:0000256" key="4">
    <source>
        <dbReference type="ARBA" id="ARBA00022723"/>
    </source>
</evidence>
<dbReference type="EMBL" id="CP121252">
    <property type="protein sequence ID" value="WFP15725.1"/>
    <property type="molecule type" value="Genomic_DNA"/>
</dbReference>
<evidence type="ECO:0000259" key="11">
    <source>
        <dbReference type="Pfam" id="PF20628"/>
    </source>
</evidence>
<dbReference type="NCBIfam" id="TIGR01413">
    <property type="entry name" value="Dyp_perox_fam"/>
    <property type="match status" value="1"/>
</dbReference>
<evidence type="ECO:0000256" key="2">
    <source>
        <dbReference type="ARBA" id="ARBA00022559"/>
    </source>
</evidence>
<dbReference type="PROSITE" id="PS51404">
    <property type="entry name" value="DYP_PEROXIDASE"/>
    <property type="match status" value="1"/>
</dbReference>
<keyword evidence="7" id="KW-0408">Iron</keyword>
<keyword evidence="3" id="KW-0349">Heme</keyword>
<comment type="similarity">
    <text evidence="8">Belongs to the DyP-type peroxidase family.</text>
</comment>
<evidence type="ECO:0000256" key="3">
    <source>
        <dbReference type="ARBA" id="ARBA00022617"/>
    </source>
</evidence>
<keyword evidence="6" id="KW-0560">Oxidoreductase</keyword>
<keyword evidence="5" id="KW-0732">Signal</keyword>
<evidence type="ECO:0000256" key="8">
    <source>
        <dbReference type="ARBA" id="ARBA00025737"/>
    </source>
</evidence>
<dbReference type="GO" id="GO:0004601">
    <property type="term" value="F:peroxidase activity"/>
    <property type="evidence" value="ECO:0007669"/>
    <property type="project" value="UniProtKB-KW"/>
</dbReference>
<evidence type="ECO:0000256" key="6">
    <source>
        <dbReference type="ARBA" id="ARBA00023002"/>
    </source>
</evidence>
<evidence type="ECO:0000256" key="9">
    <source>
        <dbReference type="SAM" id="MobiDB-lite"/>
    </source>
</evidence>
<dbReference type="InterPro" id="IPR006314">
    <property type="entry name" value="Dyp_peroxidase"/>
</dbReference>
<comment type="cofactor">
    <cofactor evidence="1">
        <name>heme b</name>
        <dbReference type="ChEBI" id="CHEBI:60344"/>
    </cofactor>
</comment>
<evidence type="ECO:0000256" key="1">
    <source>
        <dbReference type="ARBA" id="ARBA00001970"/>
    </source>
</evidence>
<proteinExistence type="inferred from homology"/>
<evidence type="ECO:0000259" key="10">
    <source>
        <dbReference type="Pfam" id="PF04261"/>
    </source>
</evidence>
<keyword evidence="4" id="KW-0479">Metal-binding</keyword>
<evidence type="ECO:0000256" key="7">
    <source>
        <dbReference type="ARBA" id="ARBA00023004"/>
    </source>
</evidence>
<dbReference type="PANTHER" id="PTHR30521">
    <property type="entry name" value="DEFERROCHELATASE/PEROXIDASE"/>
    <property type="match status" value="1"/>
</dbReference>
<evidence type="ECO:0000313" key="12">
    <source>
        <dbReference type="EMBL" id="WFP15725.1"/>
    </source>
</evidence>
<keyword evidence="13" id="KW-1185">Reference proteome</keyword>
<protein>
    <submittedName>
        <fullName evidence="12">Dyp-type peroxidase</fullName>
    </submittedName>
</protein>
<dbReference type="InterPro" id="IPR011008">
    <property type="entry name" value="Dimeric_a/b-barrel"/>
</dbReference>
<sequence length="431" mass="46663">MVTDPEPNPGIGPTSQKGKGRDKTDLRRGVSRRGLLLGAGGTGLAVTAGAAFGLGRGTAPQPDPEDLLHGSQKIDFYGHRQAGIETPAQAHAVLIAMDLNKGIEGEDARRLLRLLTDDAARLTQGLPALADTEPELAARPARLTVTFGFGRHLVKLLNPDKVPDWLKDLPEFEIDDLDPQLCGGDLMLQLCGDDPIALAHARRMLLKDARAYASPRWMQDGFRNARGTQSEGSTMRNLFGQVDETVQPSKDEDGKEFAVWGHPPAGSSPSLRPWIEGGTSLVVRLISMDLDGWDELARSGKEASIGRDLRVGAPLTGTAEHDEPDFDAKTPLGFPVIEDFAHIRRAHSQAPEEQILRRGYNYDRPPQGDGRISDTGLVFLSYQADVTRQFLPIQQRLAEGDRLNEWTTPIGSAVFAIPPGCAPGGYIGDSL</sequence>
<reference evidence="12 13" key="1">
    <citation type="submission" date="2023-04" db="EMBL/GenBank/DDBJ databases">
        <title>Funneling lignin-derived compounds into biodiesel using alkali-halophilic Citricoccus sp. P2.</title>
        <authorList>
            <person name="Luo C.-B."/>
        </authorList>
    </citation>
    <scope>NUCLEOTIDE SEQUENCE [LARGE SCALE GENOMIC DNA]</scope>
    <source>
        <strain evidence="12 13">P2</strain>
    </source>
</reference>
<dbReference type="InterPro" id="IPR048327">
    <property type="entry name" value="Dyp_perox_N"/>
</dbReference>
<dbReference type="Pfam" id="PF04261">
    <property type="entry name" value="Dyp_perox_N"/>
    <property type="match status" value="1"/>
</dbReference>
<dbReference type="SUPFAM" id="SSF54909">
    <property type="entry name" value="Dimeric alpha+beta barrel"/>
    <property type="match status" value="1"/>
</dbReference>
<accession>A0ABY8H3M0</accession>
<dbReference type="RefSeq" id="WP_278156698.1">
    <property type="nucleotide sequence ID" value="NZ_CP121252.1"/>
</dbReference>
<evidence type="ECO:0000256" key="5">
    <source>
        <dbReference type="ARBA" id="ARBA00022729"/>
    </source>
</evidence>
<dbReference type="InterPro" id="IPR006311">
    <property type="entry name" value="TAT_signal"/>
</dbReference>
<dbReference type="InterPro" id="IPR048328">
    <property type="entry name" value="Dyp_perox_C"/>
</dbReference>
<feature type="region of interest" description="Disordered" evidence="9">
    <location>
        <begin position="1"/>
        <end position="26"/>
    </location>
</feature>
<gene>
    <name evidence="12" type="ORF">P8192_09990</name>
</gene>
<dbReference type="Proteomes" id="UP001219037">
    <property type="component" value="Chromosome"/>
</dbReference>
<organism evidence="12 13">
    <name type="scientific">Citricoccus muralis</name>
    <dbReference type="NCBI Taxonomy" id="169134"/>
    <lineage>
        <taxon>Bacteria</taxon>
        <taxon>Bacillati</taxon>
        <taxon>Actinomycetota</taxon>
        <taxon>Actinomycetes</taxon>
        <taxon>Micrococcales</taxon>
        <taxon>Micrococcaceae</taxon>
        <taxon>Citricoccus</taxon>
    </lineage>
</organism>
<keyword evidence="2 12" id="KW-0575">Peroxidase</keyword>